<evidence type="ECO:0000256" key="2">
    <source>
        <dbReference type="ARBA" id="ARBA00022448"/>
    </source>
</evidence>
<evidence type="ECO:0000256" key="6">
    <source>
        <dbReference type="ARBA" id="ARBA00022989"/>
    </source>
</evidence>
<evidence type="ECO:0000256" key="9">
    <source>
        <dbReference type="SAM" id="Phobius"/>
    </source>
</evidence>
<evidence type="ECO:0000256" key="4">
    <source>
        <dbReference type="ARBA" id="ARBA00022692"/>
    </source>
</evidence>
<feature type="transmembrane region" description="Helical" evidence="9">
    <location>
        <begin position="498"/>
        <end position="520"/>
    </location>
</feature>
<dbReference type="Proteomes" id="UP000718571">
    <property type="component" value="Unassembled WGS sequence"/>
</dbReference>
<feature type="transmembrane region" description="Helical" evidence="9">
    <location>
        <begin position="373"/>
        <end position="394"/>
    </location>
</feature>
<evidence type="ECO:0000313" key="12">
    <source>
        <dbReference type="Proteomes" id="UP000718571"/>
    </source>
</evidence>
<keyword evidence="7" id="KW-0811">Translocation</keyword>
<evidence type="ECO:0000259" key="10">
    <source>
        <dbReference type="Pfam" id="PF02355"/>
    </source>
</evidence>
<dbReference type="PANTHER" id="PTHR30081:SF1">
    <property type="entry name" value="PROTEIN TRANSLOCASE SUBUNIT SECD"/>
    <property type="match status" value="1"/>
</dbReference>
<evidence type="ECO:0000256" key="3">
    <source>
        <dbReference type="ARBA" id="ARBA00022475"/>
    </source>
</evidence>
<keyword evidence="2" id="KW-0813">Transport</keyword>
<dbReference type="GO" id="GO:0022857">
    <property type="term" value="F:transmembrane transporter activity"/>
    <property type="evidence" value="ECO:0007669"/>
    <property type="project" value="InterPro"/>
</dbReference>
<comment type="subcellular location">
    <subcellularLocation>
        <location evidence="1">Cell membrane</location>
        <topology evidence="1">Multi-pass membrane protein</topology>
    </subcellularLocation>
</comment>
<dbReference type="Gene3D" id="3.30.70.3400">
    <property type="match status" value="1"/>
</dbReference>
<dbReference type="AlphaFoldDB" id="A0A8T3UV06"/>
<feature type="transmembrane region" description="Helical" evidence="9">
    <location>
        <begin position="12"/>
        <end position="29"/>
    </location>
</feature>
<protein>
    <recommendedName>
        <fullName evidence="10">Protein export membrane protein SecD/SecF C-terminal domain-containing protein</fullName>
    </recommendedName>
</protein>
<proteinExistence type="predicted"/>
<keyword evidence="3" id="KW-1003">Cell membrane</keyword>
<name>A0A8T3UV06_9ARCH</name>
<dbReference type="InterPro" id="IPR022813">
    <property type="entry name" value="SecD/SecF_arch_bac"/>
</dbReference>
<accession>A0A8T3UV06</accession>
<dbReference type="SUPFAM" id="SSF82866">
    <property type="entry name" value="Multidrug efflux transporter AcrB transmembrane domain"/>
    <property type="match status" value="1"/>
</dbReference>
<organism evidence="11 12">
    <name type="scientific">Candidatus Acidifodinimicrobium mancum</name>
    <dbReference type="NCBI Taxonomy" id="2898728"/>
    <lineage>
        <taxon>Archaea</taxon>
        <taxon>Candidatus Parvarchaeota</taxon>
        <taxon>Candidatus Acidifodinimicrobiaceae</taxon>
        <taxon>Candidatus Acidifodinimicrobium</taxon>
    </lineage>
</organism>
<dbReference type="PANTHER" id="PTHR30081">
    <property type="entry name" value="PROTEIN-EXPORT MEMBRANE PROTEIN SEC"/>
    <property type="match status" value="1"/>
</dbReference>
<feature type="domain" description="Protein export membrane protein SecD/SecF C-terminal" evidence="10">
    <location>
        <begin position="357"/>
        <end position="515"/>
    </location>
</feature>
<feature type="transmembrane region" description="Helical" evidence="9">
    <location>
        <begin position="401"/>
        <end position="423"/>
    </location>
</feature>
<evidence type="ECO:0000256" key="8">
    <source>
        <dbReference type="ARBA" id="ARBA00023136"/>
    </source>
</evidence>
<dbReference type="Pfam" id="PF02355">
    <property type="entry name" value="SecD_SecF_C"/>
    <property type="match status" value="1"/>
</dbReference>
<keyword evidence="5" id="KW-0653">Protein transport</keyword>
<evidence type="ECO:0000256" key="5">
    <source>
        <dbReference type="ARBA" id="ARBA00022927"/>
    </source>
</evidence>
<gene>
    <name evidence="11" type="ORF">IHE51_01085</name>
</gene>
<evidence type="ECO:0000256" key="1">
    <source>
        <dbReference type="ARBA" id="ARBA00004651"/>
    </source>
</evidence>
<sequence length="530" mass="57243">MNSEKLKKILLDWRVIVLIVLIIVSFLAIQPNISNQKGAQVVYLSPQGAIGNYSSKGLTTLTTGSIITALNGVTISNPQQFYAEASTIKPNSYVTISYKNEVFPYVYSTSKLSLFITNDSELNSTYVQLSQVSSSALQYGLDLVGGTEMYIQPNSTVITNTTYSTIENILNTRLNVYGISGVSITQIQTLSGAKFIVVDMPNIGEAQALSLINNQGQFYATIGNTTIFNSSNPSEVIQQVCLTSSCPYGGLQPPTLSNGIYTFNFGMALSKQSANQFKLATENLSVISTSSGSSLSEPIVLFLNGKVVENLSIESTLKGVAAQTVLITGSGATYQQAENNMKTLQAIFQSGSLPVPIKISSIDSVSPVVGGQFISQIYLLLIAAFIGIAVVVFLRYKDYKISLLILLTSAAEIFIVIGIAALIKWTLDVPSIAGIIASIGVSVDDQIIITDEILRGSSSVEFTNIKKRIRRAFFIIYVSFFSFAAIMFPLFFSTSTLFTGFALTTILAMLVGLLVTRPAYGQIITKIKEF</sequence>
<dbReference type="InterPro" id="IPR001036">
    <property type="entry name" value="Acrflvin-R"/>
</dbReference>
<dbReference type="EMBL" id="JADFAR010000012">
    <property type="protein sequence ID" value="MBE5728436.1"/>
    <property type="molecule type" value="Genomic_DNA"/>
</dbReference>
<keyword evidence="6 9" id="KW-1133">Transmembrane helix</keyword>
<dbReference type="InterPro" id="IPR048634">
    <property type="entry name" value="SecD_SecF_C"/>
</dbReference>
<dbReference type="GO" id="GO:0015031">
    <property type="term" value="P:protein transport"/>
    <property type="evidence" value="ECO:0007669"/>
    <property type="project" value="UniProtKB-KW"/>
</dbReference>
<comment type="caution">
    <text evidence="11">The sequence shown here is derived from an EMBL/GenBank/DDBJ whole genome shotgun (WGS) entry which is preliminary data.</text>
</comment>
<feature type="transmembrane region" description="Helical" evidence="9">
    <location>
        <begin position="471"/>
        <end position="492"/>
    </location>
</feature>
<keyword evidence="8 9" id="KW-0472">Membrane</keyword>
<dbReference type="PRINTS" id="PR00702">
    <property type="entry name" value="ACRIFLAVINRP"/>
</dbReference>
<evidence type="ECO:0000313" key="11">
    <source>
        <dbReference type="EMBL" id="MBE5728436.1"/>
    </source>
</evidence>
<keyword evidence="4 9" id="KW-0812">Transmembrane</keyword>
<dbReference type="GO" id="GO:0005886">
    <property type="term" value="C:plasma membrane"/>
    <property type="evidence" value="ECO:0007669"/>
    <property type="project" value="UniProtKB-SubCell"/>
</dbReference>
<reference evidence="11 12" key="1">
    <citation type="submission" date="2020-09" db="EMBL/GenBank/DDBJ databases">
        <title>Genomic characterization of a novel Parvarchaeota family in acid mine drainage sediments.</title>
        <authorList>
            <person name="Luo Z.-H."/>
        </authorList>
    </citation>
    <scope>NUCLEOTIDE SEQUENCE [LARGE SCALE GENOMIC DNA]</scope>
    <source>
        <strain evidence="11">MAS1_bins.189</strain>
    </source>
</reference>
<evidence type="ECO:0000256" key="7">
    <source>
        <dbReference type="ARBA" id="ARBA00023010"/>
    </source>
</evidence>
<dbReference type="Gene3D" id="1.20.1640.10">
    <property type="entry name" value="Multidrug efflux transporter AcrB transmembrane domain"/>
    <property type="match status" value="1"/>
</dbReference>